<organism evidence="1 2">
    <name type="scientific">Taibaiella soli</name>
    <dbReference type="NCBI Taxonomy" id="1649169"/>
    <lineage>
        <taxon>Bacteria</taxon>
        <taxon>Pseudomonadati</taxon>
        <taxon>Bacteroidota</taxon>
        <taxon>Chitinophagia</taxon>
        <taxon>Chitinophagales</taxon>
        <taxon>Chitinophagaceae</taxon>
        <taxon>Taibaiella</taxon>
    </lineage>
</organism>
<name>A0A2W2A7U6_9BACT</name>
<reference evidence="1 2" key="1">
    <citation type="submission" date="2018-06" db="EMBL/GenBank/DDBJ databases">
        <title>Mucibacter soli gen. nov., sp. nov., a new member of the family Chitinophagaceae producing mucin.</title>
        <authorList>
            <person name="Kim M.-K."/>
            <person name="Park S."/>
            <person name="Kim T.-S."/>
            <person name="Joung Y."/>
            <person name="Han J.-H."/>
            <person name="Kim S.B."/>
        </authorList>
    </citation>
    <scope>NUCLEOTIDE SEQUENCE [LARGE SCALE GENOMIC DNA]</scope>
    <source>
        <strain evidence="1 2">R1-15</strain>
    </source>
</reference>
<proteinExistence type="predicted"/>
<dbReference type="EMBL" id="QKTW01000025">
    <property type="protein sequence ID" value="PZF71425.1"/>
    <property type="molecule type" value="Genomic_DNA"/>
</dbReference>
<evidence type="ECO:0000313" key="1">
    <source>
        <dbReference type="EMBL" id="PZF71425.1"/>
    </source>
</evidence>
<gene>
    <name evidence="1" type="ORF">DN068_19245</name>
</gene>
<evidence type="ECO:0000313" key="2">
    <source>
        <dbReference type="Proteomes" id="UP000248745"/>
    </source>
</evidence>
<sequence length="97" mass="11614">MQFDKEKWNYQTDPAFPPDYRNRMVNDLTQHHQLVGLHYPQLIQLLDQPSFIDSAAVSYELDVDYGRDIDPVYIKNLNFYLSKDSIVTSFKIEEWRK</sequence>
<protein>
    <submittedName>
        <fullName evidence="1">Uncharacterized protein</fullName>
    </submittedName>
</protein>
<comment type="caution">
    <text evidence="1">The sequence shown here is derived from an EMBL/GenBank/DDBJ whole genome shotgun (WGS) entry which is preliminary data.</text>
</comment>
<dbReference type="Proteomes" id="UP000248745">
    <property type="component" value="Unassembled WGS sequence"/>
</dbReference>
<keyword evidence="2" id="KW-1185">Reference proteome</keyword>
<dbReference type="AlphaFoldDB" id="A0A2W2A7U6"/>
<accession>A0A2W2A7U6</accession>